<dbReference type="EMBL" id="JBBVUL010000009">
    <property type="protein sequence ID" value="MEL0565405.1"/>
    <property type="molecule type" value="Genomic_DNA"/>
</dbReference>
<dbReference type="Proteomes" id="UP000327236">
    <property type="component" value="Unassembled WGS sequence"/>
</dbReference>
<dbReference type="Proteomes" id="UP001385848">
    <property type="component" value="Unassembled WGS sequence"/>
</dbReference>
<reference evidence="1 3" key="1">
    <citation type="submission" date="2019-09" db="EMBL/GenBank/DDBJ databases">
        <title>Draft genome sequence assemblies of isolates from the urinary tract.</title>
        <authorList>
            <person name="Mores C.R."/>
            <person name="Putonti C."/>
            <person name="Wolfe A.J."/>
        </authorList>
    </citation>
    <scope>NUCLEOTIDE SEQUENCE [LARGE SCALE GENOMIC DNA]</scope>
    <source>
        <strain evidence="1 3">UMB246</strain>
    </source>
</reference>
<evidence type="ECO:0000313" key="4">
    <source>
        <dbReference type="Proteomes" id="UP001385848"/>
    </source>
</evidence>
<reference evidence="2 4" key="2">
    <citation type="submission" date="2024-04" db="EMBL/GenBank/DDBJ databases">
        <title>Three lactobacilli isolated from voided urine samples from females with type 2 diabetes.</title>
        <authorList>
            <person name="Kula A."/>
            <person name="Stegman N."/>
            <person name="Putonti C."/>
        </authorList>
    </citation>
    <scope>NUCLEOTIDE SEQUENCE [LARGE SCALE GENOMIC DNA]</scope>
    <source>
        <strain evidence="2 4">1855</strain>
    </source>
</reference>
<gene>
    <name evidence="2" type="ORF">AAC431_05630</name>
    <name evidence="1" type="ORF">F6H94_00025</name>
</gene>
<dbReference type="KEGG" id="lje:BUE77_07855"/>
<accession>A0A5N1IKH9</accession>
<dbReference type="RefSeq" id="WP_006585586.1">
    <property type="nucleotide sequence ID" value="NZ_CATOUW010000004.1"/>
</dbReference>
<proteinExistence type="predicted"/>
<organism evidence="1 3">
    <name type="scientific">Lactobacillus jensenii</name>
    <dbReference type="NCBI Taxonomy" id="109790"/>
    <lineage>
        <taxon>Bacteria</taxon>
        <taxon>Bacillati</taxon>
        <taxon>Bacillota</taxon>
        <taxon>Bacilli</taxon>
        <taxon>Lactobacillales</taxon>
        <taxon>Lactobacillaceae</taxon>
        <taxon>Lactobacillus</taxon>
    </lineage>
</organism>
<dbReference type="OrthoDB" id="2315155at2"/>
<name>A0A5N1IKH9_LACJE</name>
<evidence type="ECO:0000313" key="1">
    <source>
        <dbReference type="EMBL" id="KAA9324387.1"/>
    </source>
</evidence>
<protein>
    <submittedName>
        <fullName evidence="1">Uncharacterized protein</fullName>
    </submittedName>
</protein>
<comment type="caution">
    <text evidence="1">The sequence shown here is derived from an EMBL/GenBank/DDBJ whole genome shotgun (WGS) entry which is preliminary data.</text>
</comment>
<dbReference type="EMBL" id="VYWW01000001">
    <property type="protein sequence ID" value="KAA9324387.1"/>
    <property type="molecule type" value="Genomic_DNA"/>
</dbReference>
<sequence length="220" mass="25203">MNPDYGIILNFKVNANANAQKLVRLARNIGARAISVEGAEDLAPYKEACKDYTVELVNAHGIDLESANVINDLINFKRNGQHAVFNVELDEMGDLLDNQKTALTLLNDWMHWFGHAYNESTESSLKTTASNSFVCENRHASYQVYVFIKSPLPETITVSGFEQEPMRIEWIDERAELSFDFQDNAAKIELSPYPEGIDYKWRVLRIMKHRPEDDIKETQF</sequence>
<dbReference type="GeneID" id="31743633"/>
<keyword evidence="4" id="KW-1185">Reference proteome</keyword>
<evidence type="ECO:0000313" key="2">
    <source>
        <dbReference type="EMBL" id="MEL0565405.1"/>
    </source>
</evidence>
<evidence type="ECO:0000313" key="3">
    <source>
        <dbReference type="Proteomes" id="UP000327236"/>
    </source>
</evidence>
<dbReference type="AlphaFoldDB" id="A0A5N1IKH9"/>